<dbReference type="InterPro" id="IPR002937">
    <property type="entry name" value="Amino_oxidase"/>
</dbReference>
<organism evidence="2 3">
    <name type="scientific">Alicyclobacillus sendaiensis PA2</name>
    <dbReference type="NCBI Taxonomy" id="3029425"/>
    <lineage>
        <taxon>Bacteria</taxon>
        <taxon>Bacillati</taxon>
        <taxon>Bacillota</taxon>
        <taxon>Bacilli</taxon>
        <taxon>Bacillales</taxon>
        <taxon>Alicyclobacillaceae</taxon>
        <taxon>Alicyclobacillus</taxon>
    </lineage>
</organism>
<feature type="domain" description="Amine oxidase" evidence="1">
    <location>
        <begin position="15"/>
        <end position="440"/>
    </location>
</feature>
<dbReference type="PRINTS" id="PR00419">
    <property type="entry name" value="ADXRDTASE"/>
</dbReference>
<dbReference type="EMBL" id="JASGCB010000005">
    <property type="protein sequence ID" value="MDI9259507.1"/>
    <property type="molecule type" value="Genomic_DNA"/>
</dbReference>
<reference evidence="2 3" key="1">
    <citation type="submission" date="2023-04" db="EMBL/GenBank/DDBJ databases">
        <title>A. sendaiensis sub sp. chiapanensis a novel subspecie with specific adaptation in bacterial cell wall isolated from an active volcano.</title>
        <authorList>
            <person name="Alvarez Gutierrez P.E."/>
            <person name="Ortiz Cortes L.Y."/>
        </authorList>
    </citation>
    <scope>NUCLEOTIDE SEQUENCE [LARGE SCALE GENOMIC DNA]</scope>
    <source>
        <strain evidence="2 3">PA2</strain>
    </source>
</reference>
<dbReference type="Gene3D" id="3.50.50.60">
    <property type="entry name" value="FAD/NAD(P)-binding domain"/>
    <property type="match status" value="1"/>
</dbReference>
<dbReference type="EC" id="1.17.8.1" evidence="2"/>
<accession>A0ABT6XWX9</accession>
<dbReference type="PANTHER" id="PTHR42923:SF47">
    <property type="entry name" value="BLR3003 PROTEIN"/>
    <property type="match status" value="1"/>
</dbReference>
<protein>
    <submittedName>
        <fullName evidence="2">Hydroxysqualene dehydroxylase HpnE</fullName>
        <ecNumber evidence="2">1.17.8.1</ecNumber>
    </submittedName>
</protein>
<dbReference type="SUPFAM" id="SSF51905">
    <property type="entry name" value="FAD/NAD(P)-binding domain"/>
    <property type="match status" value="1"/>
</dbReference>
<dbReference type="GO" id="GO:0016491">
    <property type="term" value="F:oxidoreductase activity"/>
    <property type="evidence" value="ECO:0007669"/>
    <property type="project" value="UniProtKB-KW"/>
</dbReference>
<evidence type="ECO:0000259" key="1">
    <source>
        <dbReference type="Pfam" id="PF01593"/>
    </source>
</evidence>
<evidence type="ECO:0000313" key="3">
    <source>
        <dbReference type="Proteomes" id="UP001529245"/>
    </source>
</evidence>
<dbReference type="RefSeq" id="WP_283203062.1">
    <property type="nucleotide sequence ID" value="NZ_JASGCB010000005.1"/>
</dbReference>
<gene>
    <name evidence="2" type="primary">hpnE</name>
    <name evidence="2" type="ORF">QID03_04840</name>
</gene>
<dbReference type="NCBIfam" id="TIGR03467">
    <property type="entry name" value="HpnE"/>
    <property type="match status" value="1"/>
</dbReference>
<keyword evidence="2" id="KW-0560">Oxidoreductase</keyword>
<sequence>MEQARNRIIVVGAGFAGLSAVHHLLRAGVPGERVVLLERAPHVGGRAFSFVDRESGHVLDNGQHVLLGCCTSFTRLLDERARHPGVRFQPLLSIPVYADGGFRTIESRRLPGPLHLVPSLLRYAHVSLDGRLRIAQAAFAMLGAPSRDLDAQSFRAFLERHGQTDEVIRRVWDLVGTAILNGHADDISAGLAVESFQIGFLRGPEPSRLGLFTRPLGDLAEEAAASLRAQGVEVRRGRAVGIAADDVGVTSVRLADGSSLEARCVILAVPHDQARALLPDGAIDRAAWLHRARYSPILNVYLEYPKRVMDLDVAASFAMGGMFVFNRGRLLEDAELDGRLLSISISAADAYRSWDADVIARSVEAAVAEMFPAAREVGTSWRKVVWQPKATFLAEPGLGLKRPGVRTRLRGLYLAGDWVDTGWPACLEGAVRSGEMAAAAAREDGVS</sequence>
<proteinExistence type="predicted"/>
<dbReference type="InterPro" id="IPR036188">
    <property type="entry name" value="FAD/NAD-bd_sf"/>
</dbReference>
<comment type="caution">
    <text evidence="2">The sequence shown here is derived from an EMBL/GenBank/DDBJ whole genome shotgun (WGS) entry which is preliminary data.</text>
</comment>
<name>A0ABT6XWX9_ALISE</name>
<dbReference type="PANTHER" id="PTHR42923">
    <property type="entry name" value="PROTOPORPHYRINOGEN OXIDASE"/>
    <property type="match status" value="1"/>
</dbReference>
<dbReference type="Proteomes" id="UP001529245">
    <property type="component" value="Unassembled WGS sequence"/>
</dbReference>
<evidence type="ECO:0000313" key="2">
    <source>
        <dbReference type="EMBL" id="MDI9259507.1"/>
    </source>
</evidence>
<dbReference type="Pfam" id="PF01593">
    <property type="entry name" value="Amino_oxidase"/>
    <property type="match status" value="1"/>
</dbReference>
<dbReference type="InterPro" id="IPR050464">
    <property type="entry name" value="Zeta_carotene_desat/Oxidored"/>
</dbReference>
<keyword evidence="3" id="KW-1185">Reference proteome</keyword>
<dbReference type="InterPro" id="IPR017830">
    <property type="entry name" value="SQase_HpnE"/>
</dbReference>